<protein>
    <submittedName>
        <fullName evidence="3">Heterokaryon incompatibility protein-domain-containing protein</fullName>
    </submittedName>
</protein>
<dbReference type="PANTHER" id="PTHR10622">
    <property type="entry name" value="HET DOMAIN-CONTAINING PROTEIN"/>
    <property type="match status" value="1"/>
</dbReference>
<evidence type="ECO:0000313" key="3">
    <source>
        <dbReference type="EMBL" id="KAK0621905.1"/>
    </source>
</evidence>
<dbReference type="AlphaFoldDB" id="A0AA40C1U2"/>
<dbReference type="Pfam" id="PF26640">
    <property type="entry name" value="DUF8212"/>
    <property type="match status" value="1"/>
</dbReference>
<gene>
    <name evidence="3" type="ORF">B0T17DRAFT_591657</name>
</gene>
<dbReference type="InterPro" id="IPR010730">
    <property type="entry name" value="HET"/>
</dbReference>
<feature type="domain" description="Heterokaryon incompatibility" evidence="1">
    <location>
        <begin position="22"/>
        <end position="112"/>
    </location>
</feature>
<dbReference type="Pfam" id="PF06985">
    <property type="entry name" value="HET"/>
    <property type="match status" value="1"/>
</dbReference>
<evidence type="ECO:0000313" key="4">
    <source>
        <dbReference type="Proteomes" id="UP001174934"/>
    </source>
</evidence>
<accession>A0AA40C1U2</accession>
<keyword evidence="4" id="KW-1185">Reference proteome</keyword>
<dbReference type="Proteomes" id="UP001174934">
    <property type="component" value="Unassembled WGS sequence"/>
</dbReference>
<dbReference type="InterPro" id="IPR058525">
    <property type="entry name" value="DUF8212"/>
</dbReference>
<reference evidence="3" key="1">
    <citation type="submission" date="2023-06" db="EMBL/GenBank/DDBJ databases">
        <title>Genome-scale phylogeny and comparative genomics of the fungal order Sordariales.</title>
        <authorList>
            <consortium name="Lawrence Berkeley National Laboratory"/>
            <person name="Hensen N."/>
            <person name="Bonometti L."/>
            <person name="Westerberg I."/>
            <person name="Brannstrom I.O."/>
            <person name="Guillou S."/>
            <person name="Cros-Aarteil S."/>
            <person name="Calhoun S."/>
            <person name="Haridas S."/>
            <person name="Kuo A."/>
            <person name="Mondo S."/>
            <person name="Pangilinan J."/>
            <person name="Riley R."/>
            <person name="LaButti K."/>
            <person name="Andreopoulos B."/>
            <person name="Lipzen A."/>
            <person name="Chen C."/>
            <person name="Yanf M."/>
            <person name="Daum C."/>
            <person name="Ng V."/>
            <person name="Clum A."/>
            <person name="Steindorff A."/>
            <person name="Ohm R."/>
            <person name="Martin F."/>
            <person name="Silar P."/>
            <person name="Natvig D."/>
            <person name="Lalanne C."/>
            <person name="Gautier V."/>
            <person name="Ament-velasquez S.L."/>
            <person name="Kruys A."/>
            <person name="Hutchinson M.I."/>
            <person name="Powell A.J."/>
            <person name="Barry K."/>
            <person name="Miller A.N."/>
            <person name="Grigoriev I.V."/>
            <person name="Debuchy R."/>
            <person name="Gladieux P."/>
            <person name="Thoren M.H."/>
            <person name="Johannesson H."/>
        </authorList>
    </citation>
    <scope>NUCLEOTIDE SEQUENCE</scope>
    <source>
        <strain evidence="3">SMH3391-2</strain>
    </source>
</reference>
<proteinExistence type="predicted"/>
<evidence type="ECO:0000259" key="2">
    <source>
        <dbReference type="Pfam" id="PF26640"/>
    </source>
</evidence>
<evidence type="ECO:0000259" key="1">
    <source>
        <dbReference type="Pfam" id="PF06985"/>
    </source>
</evidence>
<dbReference type="PANTHER" id="PTHR10622:SF10">
    <property type="entry name" value="HET DOMAIN-CONTAINING PROTEIN"/>
    <property type="match status" value="1"/>
</dbReference>
<feature type="domain" description="DUF8212" evidence="2">
    <location>
        <begin position="227"/>
        <end position="252"/>
    </location>
</feature>
<dbReference type="EMBL" id="JAULSR010000004">
    <property type="protein sequence ID" value="KAK0621905.1"/>
    <property type="molecule type" value="Genomic_DNA"/>
</dbReference>
<comment type="caution">
    <text evidence="3">The sequence shown here is derived from an EMBL/GenBank/DDBJ whole genome shotgun (WGS) entry which is preliminary data.</text>
</comment>
<organism evidence="3 4">
    <name type="scientific">Bombardia bombarda</name>
    <dbReference type="NCBI Taxonomy" id="252184"/>
    <lineage>
        <taxon>Eukaryota</taxon>
        <taxon>Fungi</taxon>
        <taxon>Dikarya</taxon>
        <taxon>Ascomycota</taxon>
        <taxon>Pezizomycotina</taxon>
        <taxon>Sordariomycetes</taxon>
        <taxon>Sordariomycetidae</taxon>
        <taxon>Sordariales</taxon>
        <taxon>Lasiosphaeriaceae</taxon>
        <taxon>Bombardia</taxon>
    </lineage>
</organism>
<name>A0AA40C1U2_9PEZI</name>
<sequence>MRLINVATLEVEEFQGTSIPKYAILSHTWGDGEASLQQWTRRLTRLRHHRKPGFVKINAACVQARRDGLPYLWADTVCIDKTSSAELSEAINSMYAWYANAKICYVYLSDVANRPADNTDTFDLVRQSRWFTRGWTLQELLAPTALIFYSKDWTLLGTKNALAVLISSVTGIPEICLHKRKRLDEYSIAQRMTWAANRITTREEDMAYCLLGIFGINMPLLYGEGINAFRRLQEEIIKVSDDHSIFAFKTDVSEGTLFAHHPSVFANGNGSRIHPNFALKITAPFSMTNAGLAMSTPLIRTLSPYWVLALLNCVEVDDLDNMRRSLVCLSLFGKDNRFMRARAPVSLISLKLDEPPVNTSDDIQDLTTRTETSYYISYFSRVYSVYGTEMDVAMNFGTHISPDSTESEQGFMLTFPRGMANYKLHAAFPANGLRENISFFIPSHFDFPRTDVVSPRGVIIFKDETADPPQHVAEDAIQLLEKADKKGFDETWTHYHQLQSAIVAARTRFKTLNGEPCKEAIMVEIVFDADQLLRERDIDDVRFMSRSSTGLSS</sequence>